<reference evidence="4" key="1">
    <citation type="journal article" date="2020" name="Mol. Plant Microbe">
        <title>Rhizobial microsymbionts of the narrowly endemic Oxytropis species growing in Kamchatka are characterized by significant genetic diversity and possess a set of genes that are associated with T3SS and T6SS secretion systems and can affect the development of symbiosis.</title>
        <authorList>
            <person name="Safronova V."/>
            <person name="Guro P."/>
            <person name="Sazanova A."/>
            <person name="Kuznetsova I."/>
            <person name="Belimov A."/>
            <person name="Yakubov V."/>
            <person name="Chirak E."/>
            <person name="Afonin A."/>
            <person name="Gogolev Y."/>
            <person name="Andronov E."/>
            <person name="Tikhonovich I."/>
        </authorList>
    </citation>
    <scope>NUCLEOTIDE SEQUENCE [LARGE SCALE GENOMIC DNA]</scope>
    <source>
        <strain evidence="4">583</strain>
    </source>
</reference>
<protein>
    <submittedName>
        <fullName evidence="3">Cupin domain-containing protein</fullName>
    </submittedName>
</protein>
<accession>A0A7G6T3S6</accession>
<dbReference type="SUPFAM" id="SSF51182">
    <property type="entry name" value="RmlC-like cupins"/>
    <property type="match status" value="1"/>
</dbReference>
<name>A0A7G6T3S6_9HYPH</name>
<dbReference type="Proteomes" id="UP000515465">
    <property type="component" value="Chromosome"/>
</dbReference>
<dbReference type="Pfam" id="PF07883">
    <property type="entry name" value="Cupin_2"/>
    <property type="match status" value="1"/>
</dbReference>
<proteinExistence type="predicted"/>
<feature type="region of interest" description="Disordered" evidence="1">
    <location>
        <begin position="1"/>
        <end position="24"/>
    </location>
</feature>
<sequence>MAANDRPVITRKGQESSKTSQSGGMALVTGVGPQHTSATKLWFGKASNAPGFRSLPHHHGEAETGAYLLSGNARIYFGKDYQEFVELSAGDFMFVPPFLPHLEANMSTTEELWWLACRTPENIVINLPDVDDAQLAGYRRAADFSEKA</sequence>
<evidence type="ECO:0000259" key="2">
    <source>
        <dbReference type="Pfam" id="PF07883"/>
    </source>
</evidence>
<dbReference type="InterPro" id="IPR013096">
    <property type="entry name" value="Cupin_2"/>
</dbReference>
<evidence type="ECO:0000313" key="4">
    <source>
        <dbReference type="Proteomes" id="UP000515465"/>
    </source>
</evidence>
<dbReference type="InterPro" id="IPR011051">
    <property type="entry name" value="RmlC_Cupin_sf"/>
</dbReference>
<dbReference type="EMBL" id="CP050296">
    <property type="protein sequence ID" value="QND61408.1"/>
    <property type="molecule type" value="Genomic_DNA"/>
</dbReference>
<dbReference type="AlphaFoldDB" id="A0A7G6T3S6"/>
<evidence type="ECO:0000313" key="3">
    <source>
        <dbReference type="EMBL" id="QND61408.1"/>
    </source>
</evidence>
<gene>
    <name evidence="3" type="ORF">HB778_25850</name>
</gene>
<dbReference type="InterPro" id="IPR014710">
    <property type="entry name" value="RmlC-like_jellyroll"/>
</dbReference>
<feature type="domain" description="Cupin type-2" evidence="2">
    <location>
        <begin position="49"/>
        <end position="112"/>
    </location>
</feature>
<dbReference type="Gene3D" id="2.60.120.10">
    <property type="entry name" value="Jelly Rolls"/>
    <property type="match status" value="1"/>
</dbReference>
<evidence type="ECO:0000256" key="1">
    <source>
        <dbReference type="SAM" id="MobiDB-lite"/>
    </source>
</evidence>
<organism evidence="3 4">
    <name type="scientific">Mesorhizobium huakuii</name>
    <dbReference type="NCBI Taxonomy" id="28104"/>
    <lineage>
        <taxon>Bacteria</taxon>
        <taxon>Pseudomonadati</taxon>
        <taxon>Pseudomonadota</taxon>
        <taxon>Alphaproteobacteria</taxon>
        <taxon>Hyphomicrobiales</taxon>
        <taxon>Phyllobacteriaceae</taxon>
        <taxon>Mesorhizobium</taxon>
    </lineage>
</organism>